<evidence type="ECO:0008006" key="5">
    <source>
        <dbReference type="Google" id="ProtNLM"/>
    </source>
</evidence>
<dbReference type="InterPro" id="IPR001619">
    <property type="entry name" value="Sec1-like"/>
</dbReference>
<dbReference type="InterPro" id="IPR027482">
    <property type="entry name" value="Sec1-like_dom2"/>
</dbReference>
<protein>
    <recommendedName>
        <fullName evidence="5">Sec1 family domain-containing protein MIP3</fullName>
    </recommendedName>
</protein>
<keyword evidence="4" id="KW-1185">Reference proteome</keyword>
<evidence type="ECO:0000256" key="2">
    <source>
        <dbReference type="SAM" id="MobiDB-lite"/>
    </source>
</evidence>
<evidence type="ECO:0000313" key="3">
    <source>
        <dbReference type="EMBL" id="KAI5065162.1"/>
    </source>
</evidence>
<dbReference type="SUPFAM" id="SSF56815">
    <property type="entry name" value="Sec1/munc18-like (SM) proteins"/>
    <property type="match status" value="1"/>
</dbReference>
<dbReference type="InterPro" id="IPR036045">
    <property type="entry name" value="Sec1-like_sf"/>
</dbReference>
<dbReference type="AlphaFoldDB" id="A0A9D4UCB4"/>
<comment type="similarity">
    <text evidence="1">Belongs to the STXBP/unc-18/SEC1 family.</text>
</comment>
<organism evidence="3 4">
    <name type="scientific">Adiantum capillus-veneris</name>
    <name type="common">Maidenhair fern</name>
    <dbReference type="NCBI Taxonomy" id="13818"/>
    <lineage>
        <taxon>Eukaryota</taxon>
        <taxon>Viridiplantae</taxon>
        <taxon>Streptophyta</taxon>
        <taxon>Embryophyta</taxon>
        <taxon>Tracheophyta</taxon>
        <taxon>Polypodiopsida</taxon>
        <taxon>Polypodiidae</taxon>
        <taxon>Polypodiales</taxon>
        <taxon>Pteridineae</taxon>
        <taxon>Pteridaceae</taxon>
        <taxon>Vittarioideae</taxon>
        <taxon>Adiantum</taxon>
    </lineage>
</organism>
<dbReference type="EMBL" id="JABFUD020000019">
    <property type="protein sequence ID" value="KAI5065162.1"/>
    <property type="molecule type" value="Genomic_DNA"/>
</dbReference>
<dbReference type="OrthoDB" id="549905at2759"/>
<evidence type="ECO:0000313" key="4">
    <source>
        <dbReference type="Proteomes" id="UP000886520"/>
    </source>
</evidence>
<dbReference type="PANTHER" id="PTHR11679">
    <property type="entry name" value="VESICLE PROTEIN SORTING-ASSOCIATED"/>
    <property type="match status" value="1"/>
</dbReference>
<gene>
    <name evidence="3" type="ORF">GOP47_0019857</name>
</gene>
<dbReference type="Proteomes" id="UP000886520">
    <property type="component" value="Chromosome 19"/>
</dbReference>
<reference evidence="3" key="1">
    <citation type="submission" date="2021-01" db="EMBL/GenBank/DDBJ databases">
        <title>Adiantum capillus-veneris genome.</title>
        <authorList>
            <person name="Fang Y."/>
            <person name="Liao Q."/>
        </authorList>
    </citation>
    <scope>NUCLEOTIDE SEQUENCE</scope>
    <source>
        <strain evidence="3">H3</strain>
        <tissue evidence="3">Leaf</tissue>
    </source>
</reference>
<evidence type="ECO:0000256" key="1">
    <source>
        <dbReference type="ARBA" id="ARBA00009884"/>
    </source>
</evidence>
<proteinExistence type="inferred from homology"/>
<feature type="region of interest" description="Disordered" evidence="2">
    <location>
        <begin position="180"/>
        <end position="203"/>
    </location>
</feature>
<dbReference type="Gene3D" id="3.40.50.1910">
    <property type="match status" value="1"/>
</dbReference>
<comment type="caution">
    <text evidence="3">The sequence shown here is derived from an EMBL/GenBank/DDBJ whole genome shotgun (WGS) entry which is preliminary data.</text>
</comment>
<accession>A0A9D4UCB4</accession>
<dbReference type="GO" id="GO:0016192">
    <property type="term" value="P:vesicle-mediated transport"/>
    <property type="evidence" value="ECO:0007669"/>
    <property type="project" value="InterPro"/>
</dbReference>
<name>A0A9D4UCB4_ADICA</name>
<sequence>MASINLHKACLDSFAQLAGEDVKDALVYMDAGAGQAFHFLGGLSALLPFGPRAVCSLENASAKDAEVLLGPAANDAVEKVLVITTHLLSHVHQYIHHCLQAHNAVKVFTVLTSVSEEAHAAHPDSHLGTDAFHEYKRCLMEDHQLLLQRANAEHTEGADSNLENLGLAEVNEFHGKAMDARESNIPTNADSQVKDKAEEDSEDPTVSFSVKIKHFPMIICPLTSRAFVFPSNGLLATAPLADVNSPLGIGIPYTNCTSARHEDEGIPIGGTLLAHFLHHLAGQLSLKFDVYTLGPLSNEVGKHLTELSGLADVSVRSRRPAGLLLMDRTLDLVTPSSHGDSLLDRIFAFSSRRIDEYQTKNLRASPTAVSRRALDVRVANGIDDLEEVWMPGLHSEEIGDFLSKYEFGEGLIISKSPKNLDGSDATKRTIPMLRALGSSLFDSVEKRENGYLDLILEKRVSDSLHFIETWLQESNSQESIESSKGGAISSQKIQSICNLLSQNVLTAAQHADLIQISKAVEMAIDPGLSSKWDGLLNAERVLLMSVGDSNQSIASQICDVVYQSIDKGHSRNQALSQPKAQKLFTLRDALTLAIVGYALAGHSFENSFAEGPFSREEEEQLKQAVVDAILQGSEERLGFLQGLEDSLALHRQREVPELSATSESRGGEAAMVKNEELQLDFSNEGWEAWDDEEEIDMGSGEAYDGDYQRTQLRLQVRDRVEAVFGRLHRVSEARRFLQAKNKSSVFDDYDGFGGSSSTRRSLIFKVLMLLFAKAEIPGMEHHASFVGRILKSGLGRFGLRQVKPKLSDNKLIMVFVIGGINGVEICEAKEAQAIYKMEDDADIVLGGTSFLTPDDVFDLLIGDGEIDCKCEYYNCSRRACIEDQTWPIFLYLEKKS</sequence>